<reference evidence="4 5" key="1">
    <citation type="submission" date="2020-04" db="EMBL/GenBank/DDBJ databases">
        <title>Perkinsus olseni comparative genomics.</title>
        <authorList>
            <person name="Bogema D.R."/>
        </authorList>
    </citation>
    <scope>NUCLEOTIDE SEQUENCE [LARGE SCALE GENOMIC DNA]</scope>
    <source>
        <strain evidence="2">ATCC PRA-179</strain>
        <strain evidence="3">ATCC PRA-31</strain>
    </source>
</reference>
<evidence type="ECO:0000313" key="2">
    <source>
        <dbReference type="EMBL" id="KAF4655052.1"/>
    </source>
</evidence>
<sequence>MMAAAAARGPEGEVNLLTSSHHELMVNKCGAQMDCISCYNSSYLCHWCADNPEDPPGPDIPGSCHYKGSVYGCKYGAVPISSVIISIVGAALCPVNASLTRSARERSQCKKKRVKPGTAFGLGAFETRKFLNKSLYDFKYIGSVWAPRAVAWSLILIIAIASTCGGMMLFSCRRMKNAVARANQLDRELQRSGRARRRQRSEGADDYLLRGGTASDDEADLDERARGYDYLSLASLLDPCASCLYKTLGCCWAVGMILLLVGSGVVAAVWPHQPVVNYCNIELVWNRTLAMVVESALVKTDIEMESLVSVYNPNRLGVRINHLSGNIYYKGAEIGTMALHNFAAPGGYVSDGLGLITYNALDRAAEMLIDYKWNKDLVLTVTGTISFDILWPNSEVLTSLSASVPPAVINLNKVPDQRYCKCQGNITQGSSSSWFMLVDDE</sequence>
<feature type="transmembrane region" description="Helical" evidence="1">
    <location>
        <begin position="250"/>
        <end position="270"/>
    </location>
</feature>
<comment type="caution">
    <text evidence="2">The sequence shown here is derived from an EMBL/GenBank/DDBJ whole genome shotgun (WGS) entry which is preliminary data.</text>
</comment>
<accession>A0A7J6L799</accession>
<feature type="transmembrane region" description="Helical" evidence="1">
    <location>
        <begin position="149"/>
        <end position="171"/>
    </location>
</feature>
<dbReference type="AlphaFoldDB" id="A0A7J6L799"/>
<gene>
    <name evidence="3" type="ORF">FOL46_006572</name>
    <name evidence="2" type="ORF">FOZ61_007791</name>
</gene>
<protein>
    <submittedName>
        <fullName evidence="2">Uncharacterized protein</fullName>
    </submittedName>
</protein>
<dbReference type="EMBL" id="JABANN010000428">
    <property type="protein sequence ID" value="KAF4659471.1"/>
    <property type="molecule type" value="Genomic_DNA"/>
</dbReference>
<organism evidence="2 4">
    <name type="scientific">Perkinsus olseni</name>
    <name type="common">Perkinsus atlanticus</name>
    <dbReference type="NCBI Taxonomy" id="32597"/>
    <lineage>
        <taxon>Eukaryota</taxon>
        <taxon>Sar</taxon>
        <taxon>Alveolata</taxon>
        <taxon>Perkinsozoa</taxon>
        <taxon>Perkinsea</taxon>
        <taxon>Perkinsida</taxon>
        <taxon>Perkinsidae</taxon>
        <taxon>Perkinsus</taxon>
    </lineage>
</organism>
<dbReference type="Proteomes" id="UP000570595">
    <property type="component" value="Unassembled WGS sequence"/>
</dbReference>
<dbReference type="EMBL" id="JABAHT010000489">
    <property type="protein sequence ID" value="KAF4655052.1"/>
    <property type="molecule type" value="Genomic_DNA"/>
</dbReference>
<evidence type="ECO:0000313" key="4">
    <source>
        <dbReference type="Proteomes" id="UP000570595"/>
    </source>
</evidence>
<evidence type="ECO:0000313" key="3">
    <source>
        <dbReference type="EMBL" id="KAF4659471.1"/>
    </source>
</evidence>
<evidence type="ECO:0000256" key="1">
    <source>
        <dbReference type="SAM" id="Phobius"/>
    </source>
</evidence>
<proteinExistence type="predicted"/>
<dbReference type="SUPFAM" id="SSF117070">
    <property type="entry name" value="LEA14-like"/>
    <property type="match status" value="1"/>
</dbReference>
<evidence type="ECO:0000313" key="5">
    <source>
        <dbReference type="Proteomes" id="UP000572268"/>
    </source>
</evidence>
<keyword evidence="1" id="KW-1133">Transmembrane helix</keyword>
<keyword evidence="1" id="KW-0812">Transmembrane</keyword>
<dbReference type="OrthoDB" id="443169at2759"/>
<keyword evidence="1" id="KW-0472">Membrane</keyword>
<name>A0A7J6L799_PEROL</name>
<dbReference type="Proteomes" id="UP000572268">
    <property type="component" value="Unassembled WGS sequence"/>
</dbReference>